<proteinExistence type="predicted"/>
<name>A0ABQ3CVA7_9ACTN</name>
<gene>
    <name evidence="2" type="ORF">GCM10010345_54290</name>
</gene>
<evidence type="ECO:0000313" key="3">
    <source>
        <dbReference type="Proteomes" id="UP000653644"/>
    </source>
</evidence>
<protein>
    <recommendedName>
        <fullName evidence="1">Conserved hypothetical protein CHP02391 domain-containing protein</fullName>
    </recommendedName>
</protein>
<dbReference type="RefSeq" id="WP_189890225.1">
    <property type="nucleotide sequence ID" value="NZ_BMVN01000020.1"/>
</dbReference>
<comment type="caution">
    <text evidence="2">The sequence shown here is derived from an EMBL/GenBank/DDBJ whole genome shotgun (WGS) entry which is preliminary data.</text>
</comment>
<dbReference type="EMBL" id="BMVN01000020">
    <property type="protein sequence ID" value="GHA42782.1"/>
    <property type="molecule type" value="Genomic_DNA"/>
</dbReference>
<dbReference type="Proteomes" id="UP000653644">
    <property type="component" value="Unassembled WGS sequence"/>
</dbReference>
<accession>A0ABQ3CVA7</accession>
<evidence type="ECO:0000313" key="2">
    <source>
        <dbReference type="EMBL" id="GHA42782.1"/>
    </source>
</evidence>
<feature type="domain" description="Conserved hypothetical protein CHP02391" evidence="1">
    <location>
        <begin position="105"/>
        <end position="223"/>
    </location>
</feature>
<dbReference type="InterPro" id="IPR012654">
    <property type="entry name" value="CHP02391"/>
</dbReference>
<dbReference type="Pfam" id="PF09509">
    <property type="entry name" value="Hypoth_Ymh"/>
    <property type="match status" value="1"/>
</dbReference>
<sequence>MRATEALRVLSELEGAGDLRDESAFIEWESKVLAVLRSTFGANSPHVSRFSSSVSVFPDGMTSGNRIKDRERYRLTAASRGKAEIRASIFILETLHHDSPLDDASIDPELWAHVQGLIADDDWAKVPAAVAIFVEDKARSWAGDPRNSKGEVLVGKGLYTQVLNPSGILRMGGQQSEIEGWMALGSGLAQAIGNVDRHRIQQRSDVRRYAMGVLGLGSLLLTQFRYEHPARVQEAEAQAQAGTLEAERQ</sequence>
<evidence type="ECO:0000259" key="1">
    <source>
        <dbReference type="Pfam" id="PF09509"/>
    </source>
</evidence>
<keyword evidence="3" id="KW-1185">Reference proteome</keyword>
<reference evidence="3" key="1">
    <citation type="journal article" date="2019" name="Int. J. Syst. Evol. Microbiol.">
        <title>The Global Catalogue of Microorganisms (GCM) 10K type strain sequencing project: providing services to taxonomists for standard genome sequencing and annotation.</title>
        <authorList>
            <consortium name="The Broad Institute Genomics Platform"/>
            <consortium name="The Broad Institute Genome Sequencing Center for Infectious Disease"/>
            <person name="Wu L."/>
            <person name="Ma J."/>
        </authorList>
    </citation>
    <scope>NUCLEOTIDE SEQUENCE [LARGE SCALE GENOMIC DNA]</scope>
    <source>
        <strain evidence="3">JCM 4733</strain>
    </source>
</reference>
<organism evidence="2 3">
    <name type="scientific">Streptomyces canarius</name>
    <dbReference type="NCBI Taxonomy" id="285453"/>
    <lineage>
        <taxon>Bacteria</taxon>
        <taxon>Bacillati</taxon>
        <taxon>Actinomycetota</taxon>
        <taxon>Actinomycetes</taxon>
        <taxon>Kitasatosporales</taxon>
        <taxon>Streptomycetaceae</taxon>
        <taxon>Streptomyces</taxon>
    </lineage>
</organism>